<accession>A0ABW8LMP1</accession>
<evidence type="ECO:0000256" key="3">
    <source>
        <dbReference type="SAM" id="SignalP"/>
    </source>
</evidence>
<proteinExistence type="inferred from homology"/>
<dbReference type="Gene3D" id="3.40.710.10">
    <property type="entry name" value="DD-peptidase/beta-lactamase superfamily"/>
    <property type="match status" value="2"/>
</dbReference>
<dbReference type="PRINTS" id="PR00922">
    <property type="entry name" value="DADACBPTASE3"/>
</dbReference>
<dbReference type="Gene3D" id="3.50.80.20">
    <property type="entry name" value="D-Ala-D-Ala carboxypeptidase C, peptidase S13"/>
    <property type="match status" value="1"/>
</dbReference>
<keyword evidence="2 4" id="KW-0378">Hydrolase</keyword>
<dbReference type="EC" id="3.4.16.4" evidence="4"/>
<name>A0ABW8LMP1_9ACTN</name>
<keyword evidence="3" id="KW-0732">Signal</keyword>
<comment type="similarity">
    <text evidence="1">Belongs to the peptidase S13 family.</text>
</comment>
<comment type="caution">
    <text evidence="4">The sequence shown here is derived from an EMBL/GenBank/DDBJ whole genome shotgun (WGS) entry which is preliminary data.</text>
</comment>
<dbReference type="SUPFAM" id="SSF56601">
    <property type="entry name" value="beta-lactamase/transpeptidase-like"/>
    <property type="match status" value="1"/>
</dbReference>
<evidence type="ECO:0000256" key="1">
    <source>
        <dbReference type="ARBA" id="ARBA00006096"/>
    </source>
</evidence>
<keyword evidence="4" id="KW-0121">Carboxypeptidase</keyword>
<dbReference type="Pfam" id="PF02113">
    <property type="entry name" value="Peptidase_S13"/>
    <property type="match status" value="1"/>
</dbReference>
<dbReference type="NCBIfam" id="TIGR00666">
    <property type="entry name" value="PBP4"/>
    <property type="match status" value="1"/>
</dbReference>
<dbReference type="RefSeq" id="WP_404746741.1">
    <property type="nucleotide sequence ID" value="NZ_JBJDQH010000006.1"/>
</dbReference>
<dbReference type="InterPro" id="IPR000667">
    <property type="entry name" value="Peptidase_S13"/>
</dbReference>
<keyword evidence="4" id="KW-0645">Protease</keyword>
<keyword evidence="5" id="KW-1185">Reference proteome</keyword>
<feature type="chain" id="PRO_5045656391" evidence="3">
    <location>
        <begin position="36"/>
        <end position="532"/>
    </location>
</feature>
<feature type="signal peptide" evidence="3">
    <location>
        <begin position="1"/>
        <end position="35"/>
    </location>
</feature>
<dbReference type="Proteomes" id="UP001620295">
    <property type="component" value="Unassembled WGS sequence"/>
</dbReference>
<evidence type="ECO:0000313" key="4">
    <source>
        <dbReference type="EMBL" id="MFK4267183.1"/>
    </source>
</evidence>
<sequence>MSRPADRVNRLTRAWMWPLVMGLAATLSWSSPAGADTSRADLGTALDTLLADPLLKGGAAGVVVADADSGAVLYQHHPDDRLMPASNTKLFTSAAAMGLLGPDYTYRTDVLTDGSRQGRVLRGDLYLRGTGDPTMLAADYERLAAQLAESGITRVTGRLIADDTRFDTQRAGRSWAADDESSYYAAQISPLTLAPDTDYDAGSIIVETAPGAAPGEKPKVTLTPKTDYLRIDNRATTAATGSGSTLSVERQHGSNTITVSGALPAGSSPAKEWVSVWEPTGYATSVFADALARHGVHVTGATRLGRATPPDARSLASHESMPLKKLLIPFMKLSNNIHAEVLTKTIGYETAGRGTWSAGLDAVSDWLKKRGVDTGSVRQVDGSGLSRMDNIAAGRLTELLLSVRDEPWYADWYASLPVACDPDRFVGGTLRSRMCGTPAARNARGKTGSLTGASALSGYVTDADGRELAYSVVLNNFLAPSVKSLEDAIVVTLAKSGADRATAVRPSAVPNATAERAGAADLECSWTKPGRC</sequence>
<dbReference type="GO" id="GO:0009002">
    <property type="term" value="F:serine-type D-Ala-D-Ala carboxypeptidase activity"/>
    <property type="evidence" value="ECO:0007669"/>
    <property type="project" value="UniProtKB-EC"/>
</dbReference>
<dbReference type="EMBL" id="JBJDQH010000006">
    <property type="protein sequence ID" value="MFK4267183.1"/>
    <property type="molecule type" value="Genomic_DNA"/>
</dbReference>
<dbReference type="PANTHER" id="PTHR30023">
    <property type="entry name" value="D-ALANYL-D-ALANINE CARBOXYPEPTIDASE"/>
    <property type="match status" value="1"/>
</dbReference>
<organism evidence="4 5">
    <name type="scientific">Streptomyces milbemycinicus</name>
    <dbReference type="NCBI Taxonomy" id="476552"/>
    <lineage>
        <taxon>Bacteria</taxon>
        <taxon>Bacillati</taxon>
        <taxon>Actinomycetota</taxon>
        <taxon>Actinomycetes</taxon>
        <taxon>Kitasatosporales</taxon>
        <taxon>Streptomycetaceae</taxon>
        <taxon>Streptomyces</taxon>
    </lineage>
</organism>
<dbReference type="InterPro" id="IPR012338">
    <property type="entry name" value="Beta-lactam/transpept-like"/>
</dbReference>
<evidence type="ECO:0000313" key="5">
    <source>
        <dbReference type="Proteomes" id="UP001620295"/>
    </source>
</evidence>
<reference evidence="4 5" key="1">
    <citation type="submission" date="2024-11" db="EMBL/GenBank/DDBJ databases">
        <title>The Natural Products Discovery Center: Release of the First 8490 Sequenced Strains for Exploring Actinobacteria Biosynthetic Diversity.</title>
        <authorList>
            <person name="Kalkreuter E."/>
            <person name="Kautsar S.A."/>
            <person name="Yang D."/>
            <person name="Bader C.D."/>
            <person name="Teijaro C.N."/>
            <person name="Fluegel L."/>
            <person name="Davis C.M."/>
            <person name="Simpson J.R."/>
            <person name="Lauterbach L."/>
            <person name="Steele A.D."/>
            <person name="Gui C."/>
            <person name="Meng S."/>
            <person name="Li G."/>
            <person name="Viehrig K."/>
            <person name="Ye F."/>
            <person name="Su P."/>
            <person name="Kiefer A.F."/>
            <person name="Nichols A."/>
            <person name="Cepeda A.J."/>
            <person name="Yan W."/>
            <person name="Fan B."/>
            <person name="Jiang Y."/>
            <person name="Adhikari A."/>
            <person name="Zheng C.-J."/>
            <person name="Schuster L."/>
            <person name="Cowan T.M."/>
            <person name="Smanski M.J."/>
            <person name="Chevrette M.G."/>
            <person name="De Carvalho L.P.S."/>
            <person name="Shen B."/>
        </authorList>
    </citation>
    <scope>NUCLEOTIDE SEQUENCE [LARGE SCALE GENOMIC DNA]</scope>
    <source>
        <strain evidence="4 5">NPDC020863</strain>
    </source>
</reference>
<evidence type="ECO:0000256" key="2">
    <source>
        <dbReference type="ARBA" id="ARBA00022801"/>
    </source>
</evidence>
<dbReference type="PANTHER" id="PTHR30023:SF0">
    <property type="entry name" value="PENICILLIN-SENSITIVE CARBOXYPEPTIDASE A"/>
    <property type="match status" value="1"/>
</dbReference>
<gene>
    <name evidence="4" type="primary">dacB</name>
    <name evidence="4" type="ORF">ACI2L5_19915</name>
</gene>
<protein>
    <submittedName>
        <fullName evidence="4">D-alanyl-D-alanine carboxypeptidase/D-alanyl-D-alanine-endopeptidase</fullName>
        <ecNumber evidence="4">3.4.16.4</ecNumber>
    </submittedName>
</protein>